<dbReference type="HOGENOM" id="CLU_1799119_0_0_1"/>
<dbReference type="eggNOG" id="KOG0017">
    <property type="taxonomic scope" value="Eukaryota"/>
</dbReference>
<evidence type="ECO:0000313" key="2">
    <source>
        <dbReference type="Proteomes" id="UP000032141"/>
    </source>
</evidence>
<dbReference type="Gramene" id="Bo2g068560.1">
    <property type="protein sequence ID" value="Bo2g068560.1"/>
    <property type="gene ID" value="Bo2g068560"/>
</dbReference>
<sequence>MAQRDLRRGSKPTYDFLTKSPLTVGRFMLGSQGKINISGTSGKLGFSYFPNLNVNRQCEFRFPHRAREKITIRIDNQPAIALTRNPVFHGRSKHIHSSYHFITECVGRELIEVDHVPGSEQNAEILIKALGRIKFKEMRDFIGM</sequence>
<reference evidence="1 2" key="1">
    <citation type="journal article" date="2014" name="Genome Biol.">
        <title>Transcriptome and methylome profiling reveals relics of genome dominance in the mesopolyploid Brassica oleracea.</title>
        <authorList>
            <person name="Parkin I.A."/>
            <person name="Koh C."/>
            <person name="Tang H."/>
            <person name="Robinson S.J."/>
            <person name="Kagale S."/>
            <person name="Clarke W.E."/>
            <person name="Town C.D."/>
            <person name="Nixon J."/>
            <person name="Krishnakumar V."/>
            <person name="Bidwell S.L."/>
            <person name="Denoeud F."/>
            <person name="Belcram H."/>
            <person name="Links M.G."/>
            <person name="Just J."/>
            <person name="Clarke C."/>
            <person name="Bender T."/>
            <person name="Huebert T."/>
            <person name="Mason A.S."/>
            <person name="Pires J.C."/>
            <person name="Barker G."/>
            <person name="Moore J."/>
            <person name="Walley P.G."/>
            <person name="Manoli S."/>
            <person name="Batley J."/>
            <person name="Edwards D."/>
            <person name="Nelson M.N."/>
            <person name="Wang X."/>
            <person name="Paterson A.H."/>
            <person name="King G."/>
            <person name="Bancroft I."/>
            <person name="Chalhoub B."/>
            <person name="Sharpe A.G."/>
        </authorList>
    </citation>
    <scope>NUCLEOTIDE SEQUENCE</scope>
    <source>
        <strain evidence="1 2">cv. TO1000</strain>
    </source>
</reference>
<dbReference type="CDD" id="cd09272">
    <property type="entry name" value="RNase_HI_RT_Ty1"/>
    <property type="match status" value="1"/>
</dbReference>
<dbReference type="AlphaFoldDB" id="A0A0D3APR0"/>
<protein>
    <submittedName>
        <fullName evidence="1">Uncharacterized protein</fullName>
    </submittedName>
</protein>
<organism evidence="1 2">
    <name type="scientific">Brassica oleracea var. oleracea</name>
    <dbReference type="NCBI Taxonomy" id="109376"/>
    <lineage>
        <taxon>Eukaryota</taxon>
        <taxon>Viridiplantae</taxon>
        <taxon>Streptophyta</taxon>
        <taxon>Embryophyta</taxon>
        <taxon>Tracheophyta</taxon>
        <taxon>Spermatophyta</taxon>
        <taxon>Magnoliopsida</taxon>
        <taxon>eudicotyledons</taxon>
        <taxon>Gunneridae</taxon>
        <taxon>Pentapetalae</taxon>
        <taxon>rosids</taxon>
        <taxon>malvids</taxon>
        <taxon>Brassicales</taxon>
        <taxon>Brassicaceae</taxon>
        <taxon>Brassiceae</taxon>
        <taxon>Brassica</taxon>
    </lineage>
</organism>
<dbReference type="Proteomes" id="UP000032141">
    <property type="component" value="Chromosome C2"/>
</dbReference>
<keyword evidence="2" id="KW-1185">Reference proteome</keyword>
<proteinExistence type="predicted"/>
<evidence type="ECO:0000313" key="1">
    <source>
        <dbReference type="EnsemblPlants" id="Bo2g068560.1"/>
    </source>
</evidence>
<dbReference type="EnsemblPlants" id="Bo2g068560.1">
    <property type="protein sequence ID" value="Bo2g068560.1"/>
    <property type="gene ID" value="Bo2g068560"/>
</dbReference>
<dbReference type="STRING" id="109376.A0A0D3APR0"/>
<accession>A0A0D3APR0</accession>
<reference evidence="1" key="2">
    <citation type="submission" date="2015-03" db="UniProtKB">
        <authorList>
            <consortium name="EnsemblPlants"/>
        </authorList>
    </citation>
    <scope>IDENTIFICATION</scope>
</reference>
<name>A0A0D3APR0_BRAOL</name>